<sequence>MVSELGVDPYYHLLVGPYCHLMGGSPWLGGMMVGPFGSMSLSMCGSPTCDPLIGFHVRERLGFRLVENINLSWMLVGDFKELVNELKKSGG</sequence>
<keyword evidence="2" id="KW-1185">Reference proteome</keyword>
<organism evidence="1 2">
    <name type="scientific">Malus domestica</name>
    <name type="common">Apple</name>
    <name type="synonym">Pyrus malus</name>
    <dbReference type="NCBI Taxonomy" id="3750"/>
    <lineage>
        <taxon>Eukaryota</taxon>
        <taxon>Viridiplantae</taxon>
        <taxon>Streptophyta</taxon>
        <taxon>Embryophyta</taxon>
        <taxon>Tracheophyta</taxon>
        <taxon>Spermatophyta</taxon>
        <taxon>Magnoliopsida</taxon>
        <taxon>eudicotyledons</taxon>
        <taxon>Gunneridae</taxon>
        <taxon>Pentapetalae</taxon>
        <taxon>rosids</taxon>
        <taxon>fabids</taxon>
        <taxon>Rosales</taxon>
        <taxon>Rosaceae</taxon>
        <taxon>Amygdaloideae</taxon>
        <taxon>Maleae</taxon>
        <taxon>Malus</taxon>
    </lineage>
</organism>
<protein>
    <submittedName>
        <fullName evidence="1">Uncharacterized protein</fullName>
    </submittedName>
</protein>
<proteinExistence type="predicted"/>
<gene>
    <name evidence="1" type="ORF">DVH24_006756</name>
</gene>
<evidence type="ECO:0000313" key="1">
    <source>
        <dbReference type="EMBL" id="RXI05499.1"/>
    </source>
</evidence>
<comment type="caution">
    <text evidence="1">The sequence shown here is derived from an EMBL/GenBank/DDBJ whole genome shotgun (WGS) entry which is preliminary data.</text>
</comment>
<reference evidence="1 2" key="1">
    <citation type="submission" date="2018-10" db="EMBL/GenBank/DDBJ databases">
        <title>A high-quality apple genome assembly.</title>
        <authorList>
            <person name="Hu J."/>
        </authorList>
    </citation>
    <scope>NUCLEOTIDE SEQUENCE [LARGE SCALE GENOMIC DNA]</scope>
    <source>
        <strain evidence="2">cv. HFTH1</strain>
        <tissue evidence="1">Young leaf</tissue>
    </source>
</reference>
<evidence type="ECO:0000313" key="2">
    <source>
        <dbReference type="Proteomes" id="UP000290289"/>
    </source>
</evidence>
<accession>A0A498KBD4</accession>
<dbReference type="Proteomes" id="UP000290289">
    <property type="component" value="Chromosome 2"/>
</dbReference>
<dbReference type="AlphaFoldDB" id="A0A498KBD4"/>
<name>A0A498KBD4_MALDO</name>
<dbReference type="EMBL" id="RDQH01000328">
    <property type="protein sequence ID" value="RXI05499.1"/>
    <property type="molecule type" value="Genomic_DNA"/>
</dbReference>